<dbReference type="CDD" id="cd18037">
    <property type="entry name" value="DEXSc_Pif1_like"/>
    <property type="match status" value="1"/>
</dbReference>
<evidence type="ECO:0000259" key="1">
    <source>
        <dbReference type="SMART" id="SM00382"/>
    </source>
</evidence>
<keyword evidence="2" id="KW-0067">ATP-binding</keyword>
<dbReference type="PANTHER" id="PTHR47642">
    <property type="entry name" value="ATP-DEPENDENT DNA HELICASE"/>
    <property type="match status" value="1"/>
</dbReference>
<keyword evidence="2" id="KW-0547">Nucleotide-binding</keyword>
<dbReference type="InterPro" id="IPR010285">
    <property type="entry name" value="DNA_helicase_pif1-like_DEAD"/>
</dbReference>
<dbReference type="InterPro" id="IPR051055">
    <property type="entry name" value="PIF1_helicase"/>
</dbReference>
<dbReference type="Pfam" id="PF05970">
    <property type="entry name" value="PIF1"/>
    <property type="match status" value="1"/>
</dbReference>
<dbReference type="InterPro" id="IPR029491">
    <property type="entry name" value="Helicase_HTH"/>
</dbReference>
<reference evidence="2" key="1">
    <citation type="submission" date="2020-01" db="EMBL/GenBank/DDBJ databases">
        <authorList>
            <person name="Meier V. D."/>
            <person name="Meier V D."/>
        </authorList>
    </citation>
    <scope>NUCLEOTIDE SEQUENCE</scope>
    <source>
        <strain evidence="2">HLG_WM_MAG_03</strain>
    </source>
</reference>
<dbReference type="Gene3D" id="3.40.50.300">
    <property type="entry name" value="P-loop containing nucleotide triphosphate hydrolases"/>
    <property type="match status" value="2"/>
</dbReference>
<dbReference type="Gene3D" id="2.30.30.940">
    <property type="match status" value="1"/>
</dbReference>
<dbReference type="GO" id="GO:0003678">
    <property type="term" value="F:DNA helicase activity"/>
    <property type="evidence" value="ECO:0007669"/>
    <property type="project" value="InterPro"/>
</dbReference>
<accession>A0A6S6SXZ4</accession>
<dbReference type="EMBL" id="CACVAR010000228">
    <property type="protein sequence ID" value="CAA6813390.1"/>
    <property type="molecule type" value="Genomic_DNA"/>
</dbReference>
<keyword evidence="2" id="KW-0378">Hydrolase</keyword>
<protein>
    <submittedName>
        <fullName evidence="2">Putative helicase</fullName>
    </submittedName>
</protein>
<dbReference type="PANTHER" id="PTHR47642:SF5">
    <property type="entry name" value="ATP-DEPENDENT DNA HELICASE"/>
    <property type="match status" value="1"/>
</dbReference>
<dbReference type="InterPro" id="IPR027417">
    <property type="entry name" value="P-loop_NTPase"/>
</dbReference>
<dbReference type="AlphaFoldDB" id="A0A6S6SXZ4"/>
<gene>
    <name evidence="2" type="ORF">HELGO_WM42943</name>
</gene>
<name>A0A6S6SXZ4_9BACT</name>
<dbReference type="Pfam" id="PF14493">
    <property type="entry name" value="HTH_40"/>
    <property type="match status" value="1"/>
</dbReference>
<dbReference type="CDD" id="cd18809">
    <property type="entry name" value="SF1_C_RecD"/>
    <property type="match status" value="1"/>
</dbReference>
<dbReference type="InterPro" id="IPR003593">
    <property type="entry name" value="AAA+_ATPase"/>
</dbReference>
<dbReference type="GO" id="GO:0006281">
    <property type="term" value="P:DNA repair"/>
    <property type="evidence" value="ECO:0007669"/>
    <property type="project" value="InterPro"/>
</dbReference>
<dbReference type="SUPFAM" id="SSF52540">
    <property type="entry name" value="P-loop containing nucleoside triphosphate hydrolases"/>
    <property type="match status" value="2"/>
</dbReference>
<evidence type="ECO:0000313" key="2">
    <source>
        <dbReference type="EMBL" id="CAA6813390.1"/>
    </source>
</evidence>
<feature type="domain" description="AAA+ ATPase" evidence="1">
    <location>
        <begin position="12"/>
        <end position="309"/>
    </location>
</feature>
<dbReference type="SMART" id="SM00382">
    <property type="entry name" value="AAA"/>
    <property type="match status" value="1"/>
</dbReference>
<keyword evidence="2" id="KW-0347">Helicase</keyword>
<sequence length="571" mass="64105">MKQTTALDILKSGKNVFITGSAGTGKTYLLRQYIQYLKERRIHPTIVAPTGIAASHLKGQTIHSFFALGIRDTVVDNGYVEFLLEKSYLKSRFAKLKVLIIDEVSMVSPEIFTSMDKVLRAFKNSPEPFGGVQVVISGDFFQLPPVSKEFKEKRFAWQAPVWKSLELKSCYLQEKFRQDDDRLIEVLDDIRSGEVSDKSKSTLDLCFHTELAEKTTVTKLYTHNVDVDRINLEELSNLKGKPQVFKYSSKGSAKNIEKIFKTSLVLEELTLKKGAMVIFIKNNPEKFYVNGTTGTVMGFEGDIPIVKTSTGQKIRVLAEDWTLENDKGESVATVSQVPLRLAWAITIHKSQGMTLDAAQVDLSQTFEVGQGYVALSRIKNIEGLKLLGLNEMALRVDPLILRIDEPIKKASVKAAEELSTYSEDELEKAQMNYIKGLGGLTNFVEIENEKKLLRAGKSSVSSDIPTHLKTKALMESCDSIKQIAKARGVTVATIMNHFSTLKKEDVSIDLSKYKPRNLPMEAIEKVVLLLEEEQNMENFSDDGNLRMKPIYEALNGEISYDDIRATMLFRA</sequence>
<organism evidence="2">
    <name type="scientific">uncultured Sulfurovum sp</name>
    <dbReference type="NCBI Taxonomy" id="269237"/>
    <lineage>
        <taxon>Bacteria</taxon>
        <taxon>Pseudomonadati</taxon>
        <taxon>Campylobacterota</taxon>
        <taxon>Epsilonproteobacteria</taxon>
        <taxon>Campylobacterales</taxon>
        <taxon>Sulfurovaceae</taxon>
        <taxon>Sulfurovum</taxon>
        <taxon>environmental samples</taxon>
    </lineage>
</organism>
<dbReference type="GO" id="GO:0000723">
    <property type="term" value="P:telomere maintenance"/>
    <property type="evidence" value="ECO:0007669"/>
    <property type="project" value="InterPro"/>
</dbReference>
<proteinExistence type="predicted"/>